<dbReference type="SUPFAM" id="SSF51735">
    <property type="entry name" value="NAD(P)-binding Rossmann-fold domains"/>
    <property type="match status" value="1"/>
</dbReference>
<dbReference type="RefSeq" id="WP_129221616.1">
    <property type="nucleotide sequence ID" value="NZ_QYBC01000025.1"/>
</dbReference>
<dbReference type="PANTHER" id="PTHR42760">
    <property type="entry name" value="SHORT-CHAIN DEHYDROGENASES/REDUCTASES FAMILY MEMBER"/>
    <property type="match status" value="1"/>
</dbReference>
<proteinExistence type="inferred from homology"/>
<dbReference type="PANTHER" id="PTHR42760:SF115">
    <property type="entry name" value="3-OXOACYL-[ACYL-CARRIER-PROTEIN] REDUCTASE FABG"/>
    <property type="match status" value="1"/>
</dbReference>
<evidence type="ECO:0000313" key="4">
    <source>
        <dbReference type="Proteomes" id="UP000289411"/>
    </source>
</evidence>
<comment type="caution">
    <text evidence="3">The sequence shown here is derived from an EMBL/GenBank/DDBJ whole genome shotgun (WGS) entry which is preliminary data.</text>
</comment>
<dbReference type="InterPro" id="IPR036291">
    <property type="entry name" value="NAD(P)-bd_dom_sf"/>
</dbReference>
<dbReference type="AlphaFoldDB" id="A0A4Q2R7M0"/>
<protein>
    <submittedName>
        <fullName evidence="3">D-threitol dehydrogenase</fullName>
    </submittedName>
</protein>
<dbReference type="PRINTS" id="PR00080">
    <property type="entry name" value="SDRFAMILY"/>
</dbReference>
<accession>A0A4Q2R7M0</accession>
<comment type="similarity">
    <text evidence="1">Belongs to the short-chain dehydrogenases/reductases (SDR) family.</text>
</comment>
<evidence type="ECO:0000256" key="1">
    <source>
        <dbReference type="ARBA" id="ARBA00006484"/>
    </source>
</evidence>
<dbReference type="Pfam" id="PF13561">
    <property type="entry name" value="adh_short_C2"/>
    <property type="match status" value="1"/>
</dbReference>
<gene>
    <name evidence="3" type="ORF">D3272_23290</name>
</gene>
<dbReference type="InterPro" id="IPR002347">
    <property type="entry name" value="SDR_fam"/>
</dbReference>
<evidence type="ECO:0000256" key="2">
    <source>
        <dbReference type="ARBA" id="ARBA00023002"/>
    </source>
</evidence>
<name>A0A4Q2R7M0_9HYPH</name>
<organism evidence="3 4">
    <name type="scientific">Lichenibacterium ramalinae</name>
    <dbReference type="NCBI Taxonomy" id="2316527"/>
    <lineage>
        <taxon>Bacteria</taxon>
        <taxon>Pseudomonadati</taxon>
        <taxon>Pseudomonadota</taxon>
        <taxon>Alphaproteobacteria</taxon>
        <taxon>Hyphomicrobiales</taxon>
        <taxon>Lichenihabitantaceae</taxon>
        <taxon>Lichenibacterium</taxon>
    </lineage>
</organism>
<keyword evidence="2" id="KW-0560">Oxidoreductase</keyword>
<dbReference type="FunFam" id="3.40.50.720:FF:000084">
    <property type="entry name" value="Short-chain dehydrogenase reductase"/>
    <property type="match status" value="1"/>
</dbReference>
<dbReference type="PROSITE" id="PS00061">
    <property type="entry name" value="ADH_SHORT"/>
    <property type="match status" value="1"/>
</dbReference>
<dbReference type="Gene3D" id="3.40.50.720">
    <property type="entry name" value="NAD(P)-binding Rossmann-like Domain"/>
    <property type="match status" value="1"/>
</dbReference>
<reference evidence="3 4" key="2">
    <citation type="submission" date="2019-02" db="EMBL/GenBank/DDBJ databases">
        <title>'Lichenibacterium ramalinii' gen. nov. sp. nov., 'Lichenibacterium minor' gen. nov. sp. nov.</title>
        <authorList>
            <person name="Pankratov T."/>
        </authorList>
    </citation>
    <scope>NUCLEOTIDE SEQUENCE [LARGE SCALE GENOMIC DNA]</scope>
    <source>
        <strain evidence="3 4">RmlP001</strain>
    </source>
</reference>
<reference evidence="3 4" key="1">
    <citation type="submission" date="2018-09" db="EMBL/GenBank/DDBJ databases">
        <authorList>
            <person name="Grouzdev D.S."/>
            <person name="Krutkina M.S."/>
        </authorList>
    </citation>
    <scope>NUCLEOTIDE SEQUENCE [LARGE SCALE GENOMIC DNA]</scope>
    <source>
        <strain evidence="3 4">RmlP001</strain>
    </source>
</reference>
<dbReference type="NCBIfam" id="NF005309">
    <property type="entry name" value="PRK06841.1"/>
    <property type="match status" value="1"/>
</dbReference>
<dbReference type="GO" id="GO:0016616">
    <property type="term" value="F:oxidoreductase activity, acting on the CH-OH group of donors, NAD or NADP as acceptor"/>
    <property type="evidence" value="ECO:0007669"/>
    <property type="project" value="TreeGrafter"/>
</dbReference>
<keyword evidence="4" id="KW-1185">Reference proteome</keyword>
<dbReference type="OrthoDB" id="286404at2"/>
<dbReference type="Proteomes" id="UP000289411">
    <property type="component" value="Unassembled WGS sequence"/>
</dbReference>
<evidence type="ECO:0000313" key="3">
    <source>
        <dbReference type="EMBL" id="RYB01951.1"/>
    </source>
</evidence>
<dbReference type="CDD" id="cd05233">
    <property type="entry name" value="SDR_c"/>
    <property type="match status" value="1"/>
</dbReference>
<dbReference type="EMBL" id="QYBC01000025">
    <property type="protein sequence ID" value="RYB01951.1"/>
    <property type="molecule type" value="Genomic_DNA"/>
</dbReference>
<sequence>MSPVPELSTTSKGFSLAGLTALVTGGASGIGLSIARAFADSGARLALVDRDPGVAAAASALGPDHVGLVVDVAADGAPSRTVDEVIRRLGSIDILVNNAGIVRLAPAVAASRSDWDATLAVNLTAPFLFAQAAGAHMVARGRGRIINMASQAASVALQSHVAYCSSKAAIVGMTKVLALEWGPHGVTVNAISPTVVETDLGRQAWAGEVGEAMKKLIPSRRFAQPEEIALAAVYLASPAAAMVNGADLAIDGGYTIQ</sequence>
<dbReference type="InterPro" id="IPR020904">
    <property type="entry name" value="Sc_DH/Rdtase_CS"/>
</dbReference>
<dbReference type="PRINTS" id="PR00081">
    <property type="entry name" value="GDHRDH"/>
</dbReference>